<dbReference type="Gene3D" id="3.30.700.10">
    <property type="entry name" value="Glycoprotein, Type 4 Pilin"/>
    <property type="match status" value="1"/>
</dbReference>
<keyword evidence="4" id="KW-0472">Membrane</keyword>
<dbReference type="InterPro" id="IPR012902">
    <property type="entry name" value="N_methyl_site"/>
</dbReference>
<dbReference type="RefSeq" id="WP_130412781.1">
    <property type="nucleotide sequence ID" value="NZ_SHKX01000012.1"/>
</dbReference>
<evidence type="ECO:0000256" key="2">
    <source>
        <dbReference type="ARBA" id="ARBA00022481"/>
    </source>
</evidence>
<name>A0A4Q7Z3S0_9GAMM</name>
<dbReference type="NCBIfam" id="TIGR02532">
    <property type="entry name" value="IV_pilin_GFxxxE"/>
    <property type="match status" value="1"/>
</dbReference>
<sequence>MNTIQKGFTLIELMIVVAIIGILAAIAVPAYQDYTIRSRVSEGLKLASATKTTISIEAVISVADLQRVADFWNVQAGGTGANSKYVDSIQINRSNGEITVTYNPARVGLAAAENTLMMKPYIRTGAAGTATSLDAALTAGQTGSIDWACASTTNQTAISSGMLGAPLGTLQAKFAPATCR</sequence>
<evidence type="ECO:0000256" key="3">
    <source>
        <dbReference type="RuleBase" id="RU000389"/>
    </source>
</evidence>
<keyword evidence="2" id="KW-0488">Methylation</keyword>
<dbReference type="AlphaFoldDB" id="A0A4Q7Z3S0"/>
<evidence type="ECO:0000313" key="6">
    <source>
        <dbReference type="Proteomes" id="UP000292423"/>
    </source>
</evidence>
<dbReference type="PANTHER" id="PTHR30093">
    <property type="entry name" value="GENERAL SECRETION PATHWAY PROTEIN G"/>
    <property type="match status" value="1"/>
</dbReference>
<dbReference type="Pfam" id="PF00114">
    <property type="entry name" value="Pilin"/>
    <property type="match status" value="1"/>
</dbReference>
<feature type="transmembrane region" description="Helical" evidence="4">
    <location>
        <begin position="7"/>
        <end position="31"/>
    </location>
</feature>
<comment type="caution">
    <text evidence="5">The sequence shown here is derived from an EMBL/GenBank/DDBJ whole genome shotgun (WGS) entry which is preliminary data.</text>
</comment>
<accession>A0A4Q7Z3S0</accession>
<evidence type="ECO:0000313" key="5">
    <source>
        <dbReference type="EMBL" id="RZU44927.1"/>
    </source>
</evidence>
<keyword evidence="3" id="KW-0281">Fimbrium</keyword>
<dbReference type="Pfam" id="PF07963">
    <property type="entry name" value="N_methyl"/>
    <property type="match status" value="1"/>
</dbReference>
<dbReference type="SUPFAM" id="SSF54523">
    <property type="entry name" value="Pili subunits"/>
    <property type="match status" value="1"/>
</dbReference>
<keyword evidence="4" id="KW-0812">Transmembrane</keyword>
<dbReference type="OrthoDB" id="115249at2"/>
<dbReference type="Proteomes" id="UP000292423">
    <property type="component" value="Unassembled WGS sequence"/>
</dbReference>
<dbReference type="PROSITE" id="PS00409">
    <property type="entry name" value="PROKAR_NTER_METHYL"/>
    <property type="match status" value="1"/>
</dbReference>
<keyword evidence="4" id="KW-1133">Transmembrane helix</keyword>
<dbReference type="PANTHER" id="PTHR30093:SF34">
    <property type="entry name" value="PREPILIN PEPTIDASE-DEPENDENT PROTEIN D"/>
    <property type="match status" value="1"/>
</dbReference>
<dbReference type="EMBL" id="SHKX01000012">
    <property type="protein sequence ID" value="RZU44927.1"/>
    <property type="molecule type" value="Genomic_DNA"/>
</dbReference>
<gene>
    <name evidence="5" type="ORF">EV700_1730</name>
</gene>
<evidence type="ECO:0000256" key="1">
    <source>
        <dbReference type="ARBA" id="ARBA00005233"/>
    </source>
</evidence>
<comment type="similarity">
    <text evidence="1 3">Belongs to the N-Me-Phe pilin family.</text>
</comment>
<dbReference type="GO" id="GO:0007155">
    <property type="term" value="P:cell adhesion"/>
    <property type="evidence" value="ECO:0007669"/>
    <property type="project" value="InterPro"/>
</dbReference>
<proteinExistence type="inferred from homology"/>
<organism evidence="5 6">
    <name type="scientific">Fluviicoccus keumensis</name>
    <dbReference type="NCBI Taxonomy" id="1435465"/>
    <lineage>
        <taxon>Bacteria</taxon>
        <taxon>Pseudomonadati</taxon>
        <taxon>Pseudomonadota</taxon>
        <taxon>Gammaproteobacteria</taxon>
        <taxon>Moraxellales</taxon>
        <taxon>Moraxellaceae</taxon>
        <taxon>Fluviicoccus</taxon>
    </lineage>
</organism>
<evidence type="ECO:0000256" key="4">
    <source>
        <dbReference type="SAM" id="Phobius"/>
    </source>
</evidence>
<dbReference type="InterPro" id="IPR045584">
    <property type="entry name" value="Pilin-like"/>
</dbReference>
<keyword evidence="6" id="KW-1185">Reference proteome</keyword>
<protein>
    <submittedName>
        <fullName evidence="5">Type IV pilus assembly protein PilA</fullName>
    </submittedName>
</protein>
<dbReference type="GO" id="GO:0009289">
    <property type="term" value="C:pilus"/>
    <property type="evidence" value="ECO:0007669"/>
    <property type="project" value="InterPro"/>
</dbReference>
<dbReference type="InterPro" id="IPR001082">
    <property type="entry name" value="Pilin"/>
</dbReference>
<reference evidence="5 6" key="1">
    <citation type="submission" date="2019-02" db="EMBL/GenBank/DDBJ databases">
        <title>Genomic Encyclopedia of Type Strains, Phase IV (KMG-IV): sequencing the most valuable type-strain genomes for metagenomic binning, comparative biology and taxonomic classification.</title>
        <authorList>
            <person name="Goeker M."/>
        </authorList>
    </citation>
    <scope>NUCLEOTIDE SEQUENCE [LARGE SCALE GENOMIC DNA]</scope>
    <source>
        <strain evidence="5 6">DSM 105135</strain>
    </source>
</reference>